<evidence type="ECO:0000256" key="1">
    <source>
        <dbReference type="ARBA" id="ARBA00010633"/>
    </source>
</evidence>
<dbReference type="PANTHER" id="PTHR13610:SF11">
    <property type="entry name" value="METHYLTRANSFERASE DOMAIN-CONTAINING PROTEIN"/>
    <property type="match status" value="1"/>
</dbReference>
<dbReference type="OrthoDB" id="66144at2759"/>
<dbReference type="InterPro" id="IPR026170">
    <property type="entry name" value="FAM173A/B"/>
</dbReference>
<keyword evidence="4" id="KW-0949">S-adenosyl-L-methionine</keyword>
<dbReference type="SUPFAM" id="SSF53335">
    <property type="entry name" value="S-adenosyl-L-methionine-dependent methyltransferases"/>
    <property type="match status" value="1"/>
</dbReference>
<dbReference type="PROSITE" id="PS50096">
    <property type="entry name" value="IQ"/>
    <property type="match status" value="1"/>
</dbReference>
<dbReference type="InterPro" id="IPR029063">
    <property type="entry name" value="SAM-dependent_MTases_sf"/>
</dbReference>
<dbReference type="AlphaFoldDB" id="A0A024U4L5"/>
<proteinExistence type="inferred from homology"/>
<evidence type="ECO:0000256" key="2">
    <source>
        <dbReference type="ARBA" id="ARBA00022603"/>
    </source>
</evidence>
<name>A0A024U4L5_9STRA</name>
<comment type="similarity">
    <text evidence="1">Belongs to the ANT/ATPSC lysine N-methyltransferase family.</text>
</comment>
<evidence type="ECO:0000256" key="3">
    <source>
        <dbReference type="ARBA" id="ARBA00022679"/>
    </source>
</evidence>
<dbReference type="Gene3D" id="3.40.50.150">
    <property type="entry name" value="Vaccinia Virus protein VP39"/>
    <property type="match status" value="1"/>
</dbReference>
<dbReference type="GO" id="GO:1905706">
    <property type="term" value="P:regulation of mitochondrial ATP synthesis coupled proton transport"/>
    <property type="evidence" value="ECO:0007669"/>
    <property type="project" value="TreeGrafter"/>
</dbReference>
<dbReference type="VEuPathDB" id="FungiDB:H310_06778"/>
<reference evidence="6" key="1">
    <citation type="submission" date="2013-12" db="EMBL/GenBank/DDBJ databases">
        <title>The Genome Sequence of Aphanomyces invadans NJM9701.</title>
        <authorList>
            <consortium name="The Broad Institute Genomics Platform"/>
            <person name="Russ C."/>
            <person name="Tyler B."/>
            <person name="van West P."/>
            <person name="Dieguez-Uribeondo J."/>
            <person name="Young S.K."/>
            <person name="Zeng Q."/>
            <person name="Gargeya S."/>
            <person name="Fitzgerald M."/>
            <person name="Abouelleil A."/>
            <person name="Alvarado L."/>
            <person name="Chapman S.B."/>
            <person name="Gainer-Dewar J."/>
            <person name="Goldberg J."/>
            <person name="Griggs A."/>
            <person name="Gujja S."/>
            <person name="Hansen M."/>
            <person name="Howarth C."/>
            <person name="Imamovic A."/>
            <person name="Ireland A."/>
            <person name="Larimer J."/>
            <person name="McCowan C."/>
            <person name="Murphy C."/>
            <person name="Pearson M."/>
            <person name="Poon T.W."/>
            <person name="Priest M."/>
            <person name="Roberts A."/>
            <person name="Saif S."/>
            <person name="Shea T."/>
            <person name="Sykes S."/>
            <person name="Wortman J."/>
            <person name="Nusbaum C."/>
            <person name="Birren B."/>
        </authorList>
    </citation>
    <scope>NUCLEOTIDE SEQUENCE [LARGE SCALE GENOMIC DNA]</scope>
    <source>
        <strain evidence="6">NJM9701</strain>
    </source>
</reference>
<keyword evidence="3" id="KW-0808">Transferase</keyword>
<dbReference type="eggNOG" id="ENOG502SDNE">
    <property type="taxonomic scope" value="Eukaryota"/>
</dbReference>
<dbReference type="PANTHER" id="PTHR13610">
    <property type="entry name" value="METHYLTRANSFERASE DOMAIN-CONTAINING PROTEIN"/>
    <property type="match status" value="1"/>
</dbReference>
<dbReference type="InterPro" id="IPR025714">
    <property type="entry name" value="Methyltranfer_dom"/>
</dbReference>
<dbReference type="GO" id="GO:0005739">
    <property type="term" value="C:mitochondrion"/>
    <property type="evidence" value="ECO:0007669"/>
    <property type="project" value="TreeGrafter"/>
</dbReference>
<dbReference type="GeneID" id="20083828"/>
<keyword evidence="2" id="KW-0489">Methyltransferase</keyword>
<dbReference type="STRING" id="157072.A0A024U4L5"/>
<dbReference type="GO" id="GO:0016279">
    <property type="term" value="F:protein-lysine N-methyltransferase activity"/>
    <property type="evidence" value="ECO:0007669"/>
    <property type="project" value="InterPro"/>
</dbReference>
<feature type="domain" description="Methyltransferase" evidence="5">
    <location>
        <begin position="65"/>
        <end position="133"/>
    </location>
</feature>
<evidence type="ECO:0000256" key="4">
    <source>
        <dbReference type="ARBA" id="ARBA00022691"/>
    </source>
</evidence>
<accession>A0A024U4L5</accession>
<sequence length="197" mass="21688">MSSLPTAASGSTVDPGIVRFQAVFRGSRSRKLHVERVKKNLAWAPYVPCSHDAVEAMLRLANVNEADVVLDIGCGDGRIVFAAVEAPFFARHAIGVDIDSALIAQCRRRQAHRPDATMNVSFILDDWVHVDTSAVTVVTLFFLPHPSIARDLALKCTPGTRIVTYVFEIPEWTPVSTSSTVPFLKEHGESPLYLYQL</sequence>
<dbReference type="Pfam" id="PF13847">
    <property type="entry name" value="Methyltransf_31"/>
    <property type="match status" value="1"/>
</dbReference>
<evidence type="ECO:0000259" key="5">
    <source>
        <dbReference type="Pfam" id="PF13847"/>
    </source>
</evidence>
<gene>
    <name evidence="6" type="ORF">H310_06778</name>
</gene>
<dbReference type="EMBL" id="KI913963">
    <property type="protein sequence ID" value="ETW01180.1"/>
    <property type="molecule type" value="Genomic_DNA"/>
</dbReference>
<dbReference type="CDD" id="cd02440">
    <property type="entry name" value="AdoMet_MTases"/>
    <property type="match status" value="1"/>
</dbReference>
<protein>
    <recommendedName>
        <fullName evidence="5">Methyltransferase domain-containing protein</fullName>
    </recommendedName>
</protein>
<evidence type="ECO:0000313" key="6">
    <source>
        <dbReference type="EMBL" id="ETW01180.1"/>
    </source>
</evidence>
<dbReference type="GO" id="GO:0032259">
    <property type="term" value="P:methylation"/>
    <property type="evidence" value="ECO:0007669"/>
    <property type="project" value="UniProtKB-KW"/>
</dbReference>
<organism evidence="6">
    <name type="scientific">Aphanomyces invadans</name>
    <dbReference type="NCBI Taxonomy" id="157072"/>
    <lineage>
        <taxon>Eukaryota</taxon>
        <taxon>Sar</taxon>
        <taxon>Stramenopiles</taxon>
        <taxon>Oomycota</taxon>
        <taxon>Saprolegniomycetes</taxon>
        <taxon>Saprolegniales</taxon>
        <taxon>Verrucalvaceae</taxon>
        <taxon>Aphanomyces</taxon>
    </lineage>
</organism>
<dbReference type="RefSeq" id="XP_008870178.1">
    <property type="nucleotide sequence ID" value="XM_008871956.1"/>
</dbReference>